<evidence type="ECO:0000313" key="2">
    <source>
        <dbReference type="EMBL" id="OGL77702.1"/>
    </source>
</evidence>
<name>A0A1F7UHG0_9BACT</name>
<sequence>MITVSLTPYRRKHLRERLRHPGDLNPKLLPRIQCVLWRDEGRKPREIARLLAVHRTTVVEWVNLWLAQGERGLLTLHYHGNHRYLKATQEEELARKIEDGMFSRLKEIESWVESRFKVRYSTNGLGKLLKRLKLVKKVPGIVPAKADPRKQRAFLKEVPEIAARAEGVP</sequence>
<dbReference type="InterPro" id="IPR025959">
    <property type="entry name" value="Winged_HTH_dom"/>
</dbReference>
<dbReference type="Pfam" id="PF13551">
    <property type="entry name" value="HTH_29"/>
    <property type="match status" value="1"/>
</dbReference>
<dbReference type="Pfam" id="PF13592">
    <property type="entry name" value="HTH_33"/>
    <property type="match status" value="1"/>
</dbReference>
<comment type="caution">
    <text evidence="2">The sequence shown here is derived from an EMBL/GenBank/DDBJ whole genome shotgun (WGS) entry which is preliminary data.</text>
</comment>
<dbReference type="InterPro" id="IPR009057">
    <property type="entry name" value="Homeodomain-like_sf"/>
</dbReference>
<evidence type="ECO:0000313" key="3">
    <source>
        <dbReference type="Proteomes" id="UP000176604"/>
    </source>
</evidence>
<dbReference type="EMBL" id="MGEF01000053">
    <property type="protein sequence ID" value="OGL77702.1"/>
    <property type="molecule type" value="Genomic_DNA"/>
</dbReference>
<dbReference type="SUPFAM" id="SSF46689">
    <property type="entry name" value="Homeodomain-like"/>
    <property type="match status" value="1"/>
</dbReference>
<feature type="domain" description="Winged helix-turn helix" evidence="1">
    <location>
        <begin position="104"/>
        <end position="157"/>
    </location>
</feature>
<organism evidence="2 3">
    <name type="scientific">Candidatus Uhrbacteria bacterium RIFCSPHIGHO2_12_FULL_54_23</name>
    <dbReference type="NCBI Taxonomy" id="1802397"/>
    <lineage>
        <taxon>Bacteria</taxon>
        <taxon>Candidatus Uhriibacteriota</taxon>
    </lineage>
</organism>
<dbReference type="Proteomes" id="UP000176604">
    <property type="component" value="Unassembled WGS sequence"/>
</dbReference>
<dbReference type="STRING" id="1802397.A3J43_04390"/>
<evidence type="ECO:0000259" key="1">
    <source>
        <dbReference type="Pfam" id="PF13592"/>
    </source>
</evidence>
<dbReference type="AlphaFoldDB" id="A0A1F7UHG0"/>
<accession>A0A1F7UHG0</accession>
<reference evidence="2 3" key="1">
    <citation type="journal article" date="2016" name="Nat. Commun.">
        <title>Thousands of microbial genomes shed light on interconnected biogeochemical processes in an aquifer system.</title>
        <authorList>
            <person name="Anantharaman K."/>
            <person name="Brown C.T."/>
            <person name="Hug L.A."/>
            <person name="Sharon I."/>
            <person name="Castelle C.J."/>
            <person name="Probst A.J."/>
            <person name="Thomas B.C."/>
            <person name="Singh A."/>
            <person name="Wilkins M.J."/>
            <person name="Karaoz U."/>
            <person name="Brodie E.L."/>
            <person name="Williams K.H."/>
            <person name="Hubbard S.S."/>
            <person name="Banfield J.F."/>
        </authorList>
    </citation>
    <scope>NUCLEOTIDE SEQUENCE [LARGE SCALE GENOMIC DNA]</scope>
</reference>
<gene>
    <name evidence="2" type="ORF">A3J43_04390</name>
</gene>
<proteinExistence type="predicted"/>
<protein>
    <recommendedName>
        <fullName evidence="1">Winged helix-turn helix domain-containing protein</fullName>
    </recommendedName>
</protein>